<reference evidence="1 2" key="1">
    <citation type="submission" date="2019-02" db="EMBL/GenBank/DDBJ databases">
        <title>Deep-cultivation of Planctomycetes and their phenomic and genomic characterization uncovers novel biology.</title>
        <authorList>
            <person name="Wiegand S."/>
            <person name="Jogler M."/>
            <person name="Boedeker C."/>
            <person name="Pinto D."/>
            <person name="Vollmers J."/>
            <person name="Rivas-Marin E."/>
            <person name="Kohn T."/>
            <person name="Peeters S.H."/>
            <person name="Heuer A."/>
            <person name="Rast P."/>
            <person name="Oberbeckmann S."/>
            <person name="Bunk B."/>
            <person name="Jeske O."/>
            <person name="Meyerdierks A."/>
            <person name="Storesund J.E."/>
            <person name="Kallscheuer N."/>
            <person name="Luecker S."/>
            <person name="Lage O.M."/>
            <person name="Pohl T."/>
            <person name="Merkel B.J."/>
            <person name="Hornburger P."/>
            <person name="Mueller R.-W."/>
            <person name="Bruemmer F."/>
            <person name="Labrenz M."/>
            <person name="Spormann A.M."/>
            <person name="Op Den Camp H."/>
            <person name="Overmann J."/>
            <person name="Amann R."/>
            <person name="Jetten M.S.M."/>
            <person name="Mascher T."/>
            <person name="Medema M.H."/>
            <person name="Devos D.P."/>
            <person name="Kaster A.-K."/>
            <person name="Ovreas L."/>
            <person name="Rohde M."/>
            <person name="Galperin M.Y."/>
            <person name="Jogler C."/>
        </authorList>
    </citation>
    <scope>NUCLEOTIDE SEQUENCE [LARGE SCALE GENOMIC DNA]</scope>
    <source>
        <strain evidence="1 2">Pla100</strain>
    </source>
</reference>
<evidence type="ECO:0000313" key="2">
    <source>
        <dbReference type="Proteomes" id="UP000316213"/>
    </source>
</evidence>
<dbReference type="Proteomes" id="UP000316213">
    <property type="component" value="Unassembled WGS sequence"/>
</dbReference>
<name>A0A5C6A8I0_9BACT</name>
<accession>A0A5C6A8I0</accession>
<dbReference type="OrthoDB" id="255704at2"/>
<comment type="caution">
    <text evidence="1">The sequence shown here is derived from an EMBL/GenBank/DDBJ whole genome shotgun (WGS) entry which is preliminary data.</text>
</comment>
<evidence type="ECO:0000313" key="1">
    <source>
        <dbReference type="EMBL" id="TWT95605.1"/>
    </source>
</evidence>
<dbReference type="EMBL" id="SJPM01000006">
    <property type="protein sequence ID" value="TWT95605.1"/>
    <property type="molecule type" value="Genomic_DNA"/>
</dbReference>
<organism evidence="1 2">
    <name type="scientific">Neorhodopirellula pilleata</name>
    <dbReference type="NCBI Taxonomy" id="2714738"/>
    <lineage>
        <taxon>Bacteria</taxon>
        <taxon>Pseudomonadati</taxon>
        <taxon>Planctomycetota</taxon>
        <taxon>Planctomycetia</taxon>
        <taxon>Pirellulales</taxon>
        <taxon>Pirellulaceae</taxon>
        <taxon>Neorhodopirellula</taxon>
    </lineage>
</organism>
<dbReference type="AlphaFoldDB" id="A0A5C6A8I0"/>
<protein>
    <submittedName>
        <fullName evidence="1">Uncharacterized protein</fullName>
    </submittedName>
</protein>
<proteinExistence type="predicted"/>
<sequence>MSVRKLTAKLTMLLVLITGDALIGHSRVSAQTSLLPSADPFAFEPDFQWFEPIYEADIMDMKPKKRAHSGWFATYDKLNLWGKRPDSVQDDGGFEDDYKLDEGSGDRYEVGYMHPDEDTGILFSYMDLSVAARDGSRVDRINRLNEADLDGEPLFALGGNRFGLTVFPEDGNVFGFSRRFYDIGRSLNNFDMNSVELNKTWRLEPYHYGGILEPMVGVRYIDGDDRGFFRNYARTRDVDLPLVVGLPPYFTDLGVDDEAIERLTEDISDIENDIYTMQAGFRYFKFMNRFRYSAEFRTFAGLNLQCLKQYTRVTTTLYDGFDIGAEVQQNLTTTTPIEYTRNEEFFIGYDIRAEVGYQLTQMVHVRGGFQLIDLALGLWRNDRSFGSQDQDERIDDGDNREQSFLAVGYTFGLELNR</sequence>
<gene>
    <name evidence="1" type="ORF">Pla100_32460</name>
</gene>
<keyword evidence="2" id="KW-1185">Reference proteome</keyword>